<evidence type="ECO:0000313" key="13">
    <source>
        <dbReference type="Proteomes" id="UP001165587"/>
    </source>
</evidence>
<keyword evidence="4" id="KW-0678">Repressor</keyword>
<sequence length="153" mass="16001">MTESLEARIRDAGLRVTGQRLAVLEALEGLPHSDADTVHRRVAPALPGFSLQATYVVLNALTAAGLLRRIEPAGSPALYERRIGDNHHHVVCTGCGAVEDVDCVHGAAPCLTPSSTGGFAVSSAEVTFWGLCPACQSQSAAGFPAEHTKPEMS</sequence>
<dbReference type="Proteomes" id="UP001165587">
    <property type="component" value="Unassembled WGS sequence"/>
</dbReference>
<accession>A0AA41XGN6</accession>
<dbReference type="GO" id="GO:0003700">
    <property type="term" value="F:DNA-binding transcription factor activity"/>
    <property type="evidence" value="ECO:0007669"/>
    <property type="project" value="InterPro"/>
</dbReference>
<keyword evidence="5 11" id="KW-0479">Metal-binding</keyword>
<feature type="binding site" evidence="11">
    <location>
        <position position="132"/>
    </location>
    <ligand>
        <name>Zn(2+)</name>
        <dbReference type="ChEBI" id="CHEBI:29105"/>
    </ligand>
</feature>
<evidence type="ECO:0000256" key="7">
    <source>
        <dbReference type="ARBA" id="ARBA00023004"/>
    </source>
</evidence>
<evidence type="ECO:0000256" key="11">
    <source>
        <dbReference type="PIRSR" id="PIRSR602481-1"/>
    </source>
</evidence>
<dbReference type="Gene3D" id="1.10.10.10">
    <property type="entry name" value="Winged helix-like DNA-binding domain superfamily/Winged helix DNA-binding domain"/>
    <property type="match status" value="1"/>
</dbReference>
<feature type="binding site" evidence="11">
    <location>
        <position position="95"/>
    </location>
    <ligand>
        <name>Zn(2+)</name>
        <dbReference type="ChEBI" id="CHEBI:29105"/>
    </ligand>
</feature>
<dbReference type="InterPro" id="IPR043135">
    <property type="entry name" value="Fur_C"/>
</dbReference>
<dbReference type="Gene3D" id="3.30.1490.190">
    <property type="match status" value="1"/>
</dbReference>
<evidence type="ECO:0000256" key="9">
    <source>
        <dbReference type="ARBA" id="ARBA00023125"/>
    </source>
</evidence>
<evidence type="ECO:0000256" key="8">
    <source>
        <dbReference type="ARBA" id="ARBA00023015"/>
    </source>
</evidence>
<keyword evidence="10" id="KW-0804">Transcription</keyword>
<keyword evidence="13" id="KW-1185">Reference proteome</keyword>
<dbReference type="InterPro" id="IPR036388">
    <property type="entry name" value="WH-like_DNA-bd_sf"/>
</dbReference>
<evidence type="ECO:0000256" key="6">
    <source>
        <dbReference type="ARBA" id="ARBA00022833"/>
    </source>
</evidence>
<dbReference type="Pfam" id="PF01475">
    <property type="entry name" value="FUR"/>
    <property type="match status" value="1"/>
</dbReference>
<organism evidence="12 13">
    <name type="scientific">Herbiconiux oxytropis</name>
    <dbReference type="NCBI Taxonomy" id="2970915"/>
    <lineage>
        <taxon>Bacteria</taxon>
        <taxon>Bacillati</taxon>
        <taxon>Actinomycetota</taxon>
        <taxon>Actinomycetes</taxon>
        <taxon>Micrococcales</taxon>
        <taxon>Microbacteriaceae</taxon>
        <taxon>Herbiconiux</taxon>
    </lineage>
</organism>
<dbReference type="EMBL" id="JANLCK010000002">
    <property type="protein sequence ID" value="MCS5725380.1"/>
    <property type="molecule type" value="Genomic_DNA"/>
</dbReference>
<dbReference type="RefSeq" id="WP_259525853.1">
    <property type="nucleotide sequence ID" value="NZ_JANLCK010000002.1"/>
</dbReference>
<evidence type="ECO:0000256" key="2">
    <source>
        <dbReference type="ARBA" id="ARBA00007957"/>
    </source>
</evidence>
<keyword evidence="3" id="KW-0963">Cytoplasm</keyword>
<dbReference type="CDD" id="cd07153">
    <property type="entry name" value="Fur_like"/>
    <property type="match status" value="1"/>
</dbReference>
<dbReference type="GO" id="GO:0000976">
    <property type="term" value="F:transcription cis-regulatory region binding"/>
    <property type="evidence" value="ECO:0007669"/>
    <property type="project" value="TreeGrafter"/>
</dbReference>
<dbReference type="PANTHER" id="PTHR33202:SF18">
    <property type="entry name" value="TRANSCRIPTIONAL REGULATOR FURA"/>
    <property type="match status" value="1"/>
</dbReference>
<evidence type="ECO:0000256" key="1">
    <source>
        <dbReference type="ARBA" id="ARBA00004496"/>
    </source>
</evidence>
<comment type="similarity">
    <text evidence="2">Belongs to the Fur family.</text>
</comment>
<comment type="subcellular location">
    <subcellularLocation>
        <location evidence="1">Cytoplasm</location>
    </subcellularLocation>
</comment>
<dbReference type="GO" id="GO:0008270">
    <property type="term" value="F:zinc ion binding"/>
    <property type="evidence" value="ECO:0007669"/>
    <property type="project" value="TreeGrafter"/>
</dbReference>
<gene>
    <name evidence="12" type="ORF">N1028_05675</name>
</gene>
<dbReference type="InterPro" id="IPR002481">
    <property type="entry name" value="FUR"/>
</dbReference>
<dbReference type="InterPro" id="IPR036390">
    <property type="entry name" value="WH_DNA-bd_sf"/>
</dbReference>
<keyword evidence="6 11" id="KW-0862">Zinc</keyword>
<dbReference type="GO" id="GO:1900376">
    <property type="term" value="P:regulation of secondary metabolite biosynthetic process"/>
    <property type="evidence" value="ECO:0007669"/>
    <property type="project" value="TreeGrafter"/>
</dbReference>
<proteinExistence type="inferred from homology"/>
<dbReference type="GO" id="GO:0045892">
    <property type="term" value="P:negative regulation of DNA-templated transcription"/>
    <property type="evidence" value="ECO:0007669"/>
    <property type="project" value="TreeGrafter"/>
</dbReference>
<feature type="binding site" evidence="11">
    <location>
        <position position="92"/>
    </location>
    <ligand>
        <name>Zn(2+)</name>
        <dbReference type="ChEBI" id="CHEBI:29105"/>
    </ligand>
</feature>
<evidence type="ECO:0000256" key="3">
    <source>
        <dbReference type="ARBA" id="ARBA00022490"/>
    </source>
</evidence>
<evidence type="ECO:0000256" key="10">
    <source>
        <dbReference type="ARBA" id="ARBA00023163"/>
    </source>
</evidence>
<keyword evidence="7" id="KW-0408">Iron</keyword>
<dbReference type="PANTHER" id="PTHR33202">
    <property type="entry name" value="ZINC UPTAKE REGULATION PROTEIN"/>
    <property type="match status" value="1"/>
</dbReference>
<protein>
    <submittedName>
        <fullName evidence="12">Transcriptional repressor</fullName>
    </submittedName>
</protein>
<reference evidence="12" key="1">
    <citation type="submission" date="2022-08" db="EMBL/GenBank/DDBJ databases">
        <authorList>
            <person name="Deng Y."/>
            <person name="Han X.-F."/>
            <person name="Zhang Y.-Q."/>
        </authorList>
    </citation>
    <scope>NUCLEOTIDE SEQUENCE</scope>
    <source>
        <strain evidence="12">CPCC 203407</strain>
    </source>
</reference>
<dbReference type="AlphaFoldDB" id="A0AA41XGN6"/>
<keyword evidence="8" id="KW-0805">Transcription regulation</keyword>
<dbReference type="SUPFAM" id="SSF46785">
    <property type="entry name" value="Winged helix' DNA-binding domain"/>
    <property type="match status" value="1"/>
</dbReference>
<name>A0AA41XGN6_9MICO</name>
<feature type="binding site" evidence="11">
    <location>
        <position position="135"/>
    </location>
    <ligand>
        <name>Zn(2+)</name>
        <dbReference type="ChEBI" id="CHEBI:29105"/>
    </ligand>
</feature>
<comment type="caution">
    <text evidence="12">The sequence shown here is derived from an EMBL/GenBank/DDBJ whole genome shotgun (WGS) entry which is preliminary data.</text>
</comment>
<evidence type="ECO:0000256" key="4">
    <source>
        <dbReference type="ARBA" id="ARBA00022491"/>
    </source>
</evidence>
<keyword evidence="9" id="KW-0238">DNA-binding</keyword>
<evidence type="ECO:0000313" key="12">
    <source>
        <dbReference type="EMBL" id="MCS5725380.1"/>
    </source>
</evidence>
<evidence type="ECO:0000256" key="5">
    <source>
        <dbReference type="ARBA" id="ARBA00022723"/>
    </source>
</evidence>
<dbReference type="GO" id="GO:0005737">
    <property type="term" value="C:cytoplasm"/>
    <property type="evidence" value="ECO:0007669"/>
    <property type="project" value="UniProtKB-SubCell"/>
</dbReference>
<comment type="cofactor">
    <cofactor evidence="11">
        <name>Zn(2+)</name>
        <dbReference type="ChEBI" id="CHEBI:29105"/>
    </cofactor>
    <text evidence="11">Binds 1 zinc ion per subunit.</text>
</comment>